<dbReference type="InterPro" id="IPR018061">
    <property type="entry name" value="Retropepsins"/>
</dbReference>
<dbReference type="Pfam" id="PF00607">
    <property type="entry name" value="Gag_p24"/>
    <property type="match status" value="1"/>
</dbReference>
<keyword evidence="3" id="KW-0378">Hydrolase</keyword>
<evidence type="ECO:0000313" key="6">
    <source>
        <dbReference type="Proteomes" id="UP000796761"/>
    </source>
</evidence>
<dbReference type="Gene3D" id="2.40.70.10">
    <property type="entry name" value="Acid Proteases"/>
    <property type="match status" value="1"/>
</dbReference>
<dbReference type="SUPFAM" id="SSF50630">
    <property type="entry name" value="Acid proteases"/>
    <property type="match status" value="1"/>
</dbReference>
<dbReference type="GO" id="GO:0006508">
    <property type="term" value="P:proteolysis"/>
    <property type="evidence" value="ECO:0007669"/>
    <property type="project" value="UniProtKB-KW"/>
</dbReference>
<dbReference type="Gene3D" id="2.70.40.10">
    <property type="match status" value="1"/>
</dbReference>
<dbReference type="SUPFAM" id="SSF51283">
    <property type="entry name" value="dUTPase-like"/>
    <property type="match status" value="1"/>
</dbReference>
<accession>A0A8K1FZH7</accession>
<comment type="caution">
    <text evidence="5">The sequence shown here is derived from an EMBL/GenBank/DDBJ whole genome shotgun (WGS) entry which is preliminary data.</text>
</comment>
<dbReference type="EMBL" id="SWJQ01001204">
    <property type="protein sequence ID" value="TRZ08933.1"/>
    <property type="molecule type" value="Genomic_DNA"/>
</dbReference>
<gene>
    <name evidence="5" type="ORF">HGM15179_018174</name>
</gene>
<dbReference type="Gene3D" id="1.10.375.10">
    <property type="entry name" value="Human Immunodeficiency Virus Type 1 Capsid Protein"/>
    <property type="match status" value="1"/>
</dbReference>
<dbReference type="InterPro" id="IPR051592">
    <property type="entry name" value="HERV-K_Pro_peptidase_A2"/>
</dbReference>
<name>A0A8K1FZH7_9PASS</name>
<dbReference type="InterPro" id="IPR008919">
    <property type="entry name" value="Retrov_capsid_N"/>
</dbReference>
<dbReference type="Proteomes" id="UP000796761">
    <property type="component" value="Unassembled WGS sequence"/>
</dbReference>
<keyword evidence="6" id="KW-1185">Reference proteome</keyword>
<feature type="domain" description="Peptidase A2" evidence="4">
    <location>
        <begin position="253"/>
        <end position="331"/>
    </location>
</feature>
<organism evidence="5 6">
    <name type="scientific">Zosterops borbonicus</name>
    <dbReference type="NCBI Taxonomy" id="364589"/>
    <lineage>
        <taxon>Eukaryota</taxon>
        <taxon>Metazoa</taxon>
        <taxon>Chordata</taxon>
        <taxon>Craniata</taxon>
        <taxon>Vertebrata</taxon>
        <taxon>Euteleostomi</taxon>
        <taxon>Archelosauria</taxon>
        <taxon>Archosauria</taxon>
        <taxon>Dinosauria</taxon>
        <taxon>Saurischia</taxon>
        <taxon>Theropoda</taxon>
        <taxon>Coelurosauria</taxon>
        <taxon>Aves</taxon>
        <taxon>Neognathae</taxon>
        <taxon>Neoaves</taxon>
        <taxon>Telluraves</taxon>
        <taxon>Australaves</taxon>
        <taxon>Passeriformes</taxon>
        <taxon>Sylvioidea</taxon>
        <taxon>Zosteropidae</taxon>
        <taxon>Zosterops</taxon>
    </lineage>
</organism>
<dbReference type="SUPFAM" id="SSF47943">
    <property type="entry name" value="Retrovirus capsid protein, N-terminal core domain"/>
    <property type="match status" value="1"/>
</dbReference>
<dbReference type="InterPro" id="IPR029054">
    <property type="entry name" value="dUTPase-like"/>
</dbReference>
<dbReference type="AlphaFoldDB" id="A0A8K1FZH7"/>
<dbReference type="PANTHER" id="PTHR19422">
    <property type="entry name" value="GAG RETROVIRAL POLYPROTEIN"/>
    <property type="match status" value="1"/>
</dbReference>
<proteinExistence type="predicted"/>
<evidence type="ECO:0000256" key="3">
    <source>
        <dbReference type="ARBA" id="ARBA00022801"/>
    </source>
</evidence>
<dbReference type="GO" id="GO:0004190">
    <property type="term" value="F:aspartic-type endopeptidase activity"/>
    <property type="evidence" value="ECO:0007669"/>
    <property type="project" value="UniProtKB-KW"/>
</dbReference>
<dbReference type="InterPro" id="IPR021109">
    <property type="entry name" value="Peptidase_aspartic_dom_sf"/>
</dbReference>
<evidence type="ECO:0000256" key="2">
    <source>
        <dbReference type="ARBA" id="ARBA00022750"/>
    </source>
</evidence>
<dbReference type="InterPro" id="IPR036157">
    <property type="entry name" value="dUTPase-like_sf"/>
</dbReference>
<dbReference type="Pfam" id="PF00077">
    <property type="entry name" value="RVP"/>
    <property type="match status" value="1"/>
</dbReference>
<dbReference type="GO" id="GO:0016032">
    <property type="term" value="P:viral process"/>
    <property type="evidence" value="ECO:0007669"/>
    <property type="project" value="InterPro"/>
</dbReference>
<sequence length="346" mass="38482">MAALRLENITKAKDAKTNYGLRSEAARNILRYIYTADLFCPSDCLNIATLLLTPSQLLIFEREWKRLASEEASKHQTVGDPLYAIQPDMLTGHGTYASSAVQLTYPVKMHQLSQSLALKAILLVPDKKKALPYVSIKQGPSESYSQFIDRSSTSKQGVIVIPGLIDADFTGQVQILAYALQPPVTIPKDSRIAQIVALESFLPHRRQPREPHQKERLDGSFGSTGHEVFFTVDLNDRPIRTVILQRGAEQLQRQLHLDTGLDVSILNQFYWPSDCPLQAPTNHIIGAGGMRIPSISTDPIHITFEEGQVIVAQLYVMPLHAKNRGLLGRDILSQLGLVLTTDLHFS</sequence>
<keyword evidence="2" id="KW-0064">Aspartyl protease</keyword>
<dbReference type="OrthoDB" id="9900537at2759"/>
<evidence type="ECO:0000313" key="5">
    <source>
        <dbReference type="EMBL" id="TRZ08933.1"/>
    </source>
</evidence>
<protein>
    <recommendedName>
        <fullName evidence="4">Peptidase A2 domain-containing protein</fullName>
    </recommendedName>
</protein>
<evidence type="ECO:0000256" key="1">
    <source>
        <dbReference type="ARBA" id="ARBA00022670"/>
    </source>
</evidence>
<reference evidence="5" key="1">
    <citation type="submission" date="2019-04" db="EMBL/GenBank/DDBJ databases">
        <title>Genome assembly of Zosterops borbonicus 15179.</title>
        <authorList>
            <person name="Leroy T."/>
            <person name="Anselmetti Y."/>
            <person name="Tilak M.-K."/>
            <person name="Nabholz B."/>
        </authorList>
    </citation>
    <scope>NUCLEOTIDE SEQUENCE</scope>
    <source>
        <strain evidence="5">HGM_15179</strain>
        <tissue evidence="5">Muscle</tissue>
    </source>
</reference>
<keyword evidence="1" id="KW-0645">Protease</keyword>
<dbReference type="Pfam" id="PF00692">
    <property type="entry name" value="dUTPase"/>
    <property type="match status" value="1"/>
</dbReference>
<evidence type="ECO:0000259" key="4">
    <source>
        <dbReference type="PROSITE" id="PS50175"/>
    </source>
</evidence>
<dbReference type="PANTHER" id="PTHR19422:SF123">
    <property type="entry name" value="RT1 CLASS I, LOCUS CE15"/>
    <property type="match status" value="1"/>
</dbReference>
<dbReference type="PROSITE" id="PS50175">
    <property type="entry name" value="ASP_PROT_RETROV"/>
    <property type="match status" value="1"/>
</dbReference>
<dbReference type="InterPro" id="IPR001995">
    <property type="entry name" value="Peptidase_A2_cat"/>
</dbReference>